<feature type="chain" id="PRO_5047233003" evidence="2">
    <location>
        <begin position="34"/>
        <end position="342"/>
    </location>
</feature>
<accession>A0ABY3WAU5</accession>
<feature type="region of interest" description="Disordered" evidence="1">
    <location>
        <begin position="311"/>
        <end position="342"/>
    </location>
</feature>
<keyword evidence="4" id="KW-0378">Hydrolase</keyword>
<organism evidence="4 5">
    <name type="scientific">Arthrobacter sulfonylureivorans</name>
    <dbReference type="NCBI Taxonomy" id="2486855"/>
    <lineage>
        <taxon>Bacteria</taxon>
        <taxon>Bacillati</taxon>
        <taxon>Actinomycetota</taxon>
        <taxon>Actinomycetes</taxon>
        <taxon>Micrococcales</taxon>
        <taxon>Micrococcaceae</taxon>
        <taxon>Arthrobacter</taxon>
    </lineage>
</organism>
<feature type="signal peptide" evidence="2">
    <location>
        <begin position="1"/>
        <end position="33"/>
    </location>
</feature>
<dbReference type="InterPro" id="IPR036691">
    <property type="entry name" value="Endo/exonu/phosph_ase_sf"/>
</dbReference>
<dbReference type="GO" id="GO:0004519">
    <property type="term" value="F:endonuclease activity"/>
    <property type="evidence" value="ECO:0007669"/>
    <property type="project" value="UniProtKB-KW"/>
</dbReference>
<keyword evidence="4" id="KW-0540">Nuclease</keyword>
<dbReference type="SUPFAM" id="SSF56219">
    <property type="entry name" value="DNase I-like"/>
    <property type="match status" value="1"/>
</dbReference>
<dbReference type="InterPro" id="IPR005135">
    <property type="entry name" value="Endo/exonuclease/phosphatase"/>
</dbReference>
<dbReference type="PANTHER" id="PTHR14859:SF15">
    <property type="entry name" value="ENDONUCLEASE_EXONUCLEASE_PHOSPHATASE DOMAIN-CONTAINING PROTEIN"/>
    <property type="match status" value="1"/>
</dbReference>
<dbReference type="Gene3D" id="3.60.10.10">
    <property type="entry name" value="Endonuclease/exonuclease/phosphatase"/>
    <property type="match status" value="1"/>
</dbReference>
<evidence type="ECO:0000256" key="1">
    <source>
        <dbReference type="SAM" id="MobiDB-lite"/>
    </source>
</evidence>
<dbReference type="InterPro" id="IPR051916">
    <property type="entry name" value="GPI-anchor_lipid_remodeler"/>
</dbReference>
<evidence type="ECO:0000313" key="4">
    <source>
        <dbReference type="EMBL" id="UNK47457.1"/>
    </source>
</evidence>
<dbReference type="EMBL" id="CP093326">
    <property type="protein sequence ID" value="UNK47457.1"/>
    <property type="molecule type" value="Genomic_DNA"/>
</dbReference>
<dbReference type="Proteomes" id="UP000829069">
    <property type="component" value="Chromosome"/>
</dbReference>
<name>A0ABY3WAU5_9MICC</name>
<keyword evidence="4" id="KW-0255">Endonuclease</keyword>
<gene>
    <name evidence="4" type="ORF">MNQ99_09080</name>
</gene>
<evidence type="ECO:0000256" key="2">
    <source>
        <dbReference type="SAM" id="SignalP"/>
    </source>
</evidence>
<keyword evidence="5" id="KW-1185">Reference proteome</keyword>
<keyword evidence="2" id="KW-0732">Signal</keyword>
<dbReference type="RefSeq" id="WP_241915196.1">
    <property type="nucleotide sequence ID" value="NZ_CP093326.1"/>
</dbReference>
<dbReference type="PANTHER" id="PTHR14859">
    <property type="entry name" value="CALCOFLUOR WHITE HYPERSENSITIVE PROTEIN PRECURSOR"/>
    <property type="match status" value="1"/>
</dbReference>
<evidence type="ECO:0000259" key="3">
    <source>
        <dbReference type="Pfam" id="PF03372"/>
    </source>
</evidence>
<sequence length="342" mass="37486">MRTRTLVMPSKPTAFLSAMLLVAGVLFPSIPTADGLNAGIAPPGNSNTVGGSKTVPGTAVGIDVRVMTFNIRHGTDEDNDLDLESVADDIESAKAQIVGLQEVDRHRSARSDFVDQAKWLAHRLHMDFAFGLNRKTPPKKGHKKPGLHGVVVLSKFPILSARNHMLTNIKYKHRPTKQRSMLEVVVDVNGTKISVYNTHLDHQRKEQRLAEMKEILAITAQSSRPSILVGDLNSQPFSRVVALAKTQFHDVMAELGEGEEPTFPYDEPDRRIDYILTRGHISARWAAVIDTDSSDHMPVVADLTIATPVEKPAGSPTRLQGGPRIVPHPPAAPRTGPTPIWF</sequence>
<feature type="domain" description="Endonuclease/exonuclease/phosphatase" evidence="3">
    <location>
        <begin position="67"/>
        <end position="296"/>
    </location>
</feature>
<protein>
    <submittedName>
        <fullName evidence="4">Endonuclease/exonuclease/phosphatase family protein</fullName>
    </submittedName>
</protein>
<evidence type="ECO:0000313" key="5">
    <source>
        <dbReference type="Proteomes" id="UP000829069"/>
    </source>
</evidence>
<dbReference type="Pfam" id="PF03372">
    <property type="entry name" value="Exo_endo_phos"/>
    <property type="match status" value="1"/>
</dbReference>
<proteinExistence type="predicted"/>
<reference evidence="4 5" key="1">
    <citation type="submission" date="2022-03" db="EMBL/GenBank/DDBJ databases">
        <title>Isotopic signatures of nitrous oxide derived from detoxification processes.</title>
        <authorList>
            <person name="Behrendt U."/>
            <person name="Buchen C."/>
            <person name="Well R."/>
            <person name="Ulrich A."/>
            <person name="Rohe L."/>
            <person name="Kolb S."/>
            <person name="Schloter M."/>
            <person name="Horn M.A."/>
            <person name="Augustin J."/>
        </authorList>
    </citation>
    <scope>NUCLEOTIDE SEQUENCE [LARGE SCALE GENOMIC DNA]</scope>
    <source>
        <strain evidence="4 5">S4-C24</strain>
    </source>
</reference>